<dbReference type="EMBL" id="KN839847">
    <property type="protein sequence ID" value="KIJ64215.1"/>
    <property type="molecule type" value="Genomic_DNA"/>
</dbReference>
<accession>A0A0C9W0F0</accession>
<keyword evidence="9" id="KW-1185">Reference proteome</keyword>
<dbReference type="GO" id="GO:0000976">
    <property type="term" value="F:transcription cis-regulatory region binding"/>
    <property type="evidence" value="ECO:0007669"/>
    <property type="project" value="TreeGrafter"/>
</dbReference>
<dbReference type="AlphaFoldDB" id="A0A0C9W0F0"/>
<evidence type="ECO:0000256" key="3">
    <source>
        <dbReference type="ARBA" id="ARBA00023015"/>
    </source>
</evidence>
<dbReference type="PROSITE" id="PS00463">
    <property type="entry name" value="ZN2_CY6_FUNGAL_1"/>
    <property type="match status" value="1"/>
</dbReference>
<sequence>GACVQCKTHKMKCEFEGDSESCKRCLIAAQPCLSRDRKKRKTAPTQEELEEQSFAQDRQIKMILLQLQEIEDEFRCRRLVELAHPSAGPLKGQATIACFSTGETRSNCSGRCVNVGYLGRSRITPPSIVKFCALFPDEILELFHLYFETVNTSFSVLEPIYHHPARLLSISPFLFTVVIALASRHYKKRDLHGIAMEFAKNAAGKALIDAPKTIETCQAFLLLAVYPIQHKRLYEDRSWIFMGVAFSLGRELGLHLPPETAVPAREQLNRTRAWLNCFCLDISYSMQTAKTSMMSADDYIARTSRDWYMSSPMNIAWDIQLCWYAHILSVVLEYRTEVALRQQQGEEFDIITTALHYDQQFCEICELWEKRFSAHPESHGDQLFKHLKMVAAYLRLVVLSHGFQHGPRLAVTRDSYITILKSITCARTAIQVMTRSLFPTGRLRFALESYFLFAAFSAAFLINLLNADLYFTFQDVHEGNIALIQELIQILGSSQAAVNERHTPALYSRFLSTLLEKYVGRRPIQTSSLEITIPASQITPTGGPSQSNVMQSTPWRPTEATLDFDMEGFLGLTGEGISCTYKQKRAIQDYVAVQSGAIYPELATEGPRDPPGGDREFGVILGAGQNLLESYLGSMHASGGFTY</sequence>
<dbReference type="InterPro" id="IPR036864">
    <property type="entry name" value="Zn2-C6_fun-type_DNA-bd_sf"/>
</dbReference>
<gene>
    <name evidence="8" type="ORF">HYDPIDRAFT_90630</name>
</gene>
<keyword evidence="6" id="KW-0539">Nucleus</keyword>
<keyword evidence="4" id="KW-0238">DNA-binding</keyword>
<dbReference type="InterPro" id="IPR051089">
    <property type="entry name" value="prtT"/>
</dbReference>
<evidence type="ECO:0000256" key="2">
    <source>
        <dbReference type="ARBA" id="ARBA00022723"/>
    </source>
</evidence>
<evidence type="ECO:0000256" key="4">
    <source>
        <dbReference type="ARBA" id="ARBA00023125"/>
    </source>
</evidence>
<dbReference type="HOGENOM" id="CLU_026652_0_0_1"/>
<dbReference type="GO" id="GO:0000981">
    <property type="term" value="F:DNA-binding transcription factor activity, RNA polymerase II-specific"/>
    <property type="evidence" value="ECO:0007669"/>
    <property type="project" value="InterPro"/>
</dbReference>
<name>A0A0C9W0F0_9AGAM</name>
<feature type="non-terminal residue" evidence="8">
    <location>
        <position position="643"/>
    </location>
</feature>
<feature type="domain" description="Zn(2)-C6 fungal-type" evidence="7">
    <location>
        <begin position="2"/>
        <end position="32"/>
    </location>
</feature>
<dbReference type="Gene3D" id="4.10.240.10">
    <property type="entry name" value="Zn(2)-C6 fungal-type DNA-binding domain"/>
    <property type="match status" value="1"/>
</dbReference>
<protein>
    <recommendedName>
        <fullName evidence="7">Zn(2)-C6 fungal-type domain-containing protein</fullName>
    </recommendedName>
</protein>
<dbReference type="GO" id="GO:0005634">
    <property type="term" value="C:nucleus"/>
    <property type="evidence" value="ECO:0007669"/>
    <property type="project" value="UniProtKB-SubCell"/>
</dbReference>
<evidence type="ECO:0000256" key="6">
    <source>
        <dbReference type="ARBA" id="ARBA00023242"/>
    </source>
</evidence>
<reference evidence="8 9" key="1">
    <citation type="submission" date="2014-04" db="EMBL/GenBank/DDBJ databases">
        <title>Evolutionary Origins and Diversification of the Mycorrhizal Mutualists.</title>
        <authorList>
            <consortium name="DOE Joint Genome Institute"/>
            <consortium name="Mycorrhizal Genomics Consortium"/>
            <person name="Kohler A."/>
            <person name="Kuo A."/>
            <person name="Nagy L.G."/>
            <person name="Floudas D."/>
            <person name="Copeland A."/>
            <person name="Barry K.W."/>
            <person name="Cichocki N."/>
            <person name="Veneault-Fourrey C."/>
            <person name="LaButti K."/>
            <person name="Lindquist E.A."/>
            <person name="Lipzen A."/>
            <person name="Lundell T."/>
            <person name="Morin E."/>
            <person name="Murat C."/>
            <person name="Riley R."/>
            <person name="Ohm R."/>
            <person name="Sun H."/>
            <person name="Tunlid A."/>
            <person name="Henrissat B."/>
            <person name="Grigoriev I.V."/>
            <person name="Hibbett D.S."/>
            <person name="Martin F."/>
        </authorList>
    </citation>
    <scope>NUCLEOTIDE SEQUENCE [LARGE SCALE GENOMIC DNA]</scope>
    <source>
        <strain evidence="8 9">MD-312</strain>
    </source>
</reference>
<evidence type="ECO:0000256" key="5">
    <source>
        <dbReference type="ARBA" id="ARBA00023163"/>
    </source>
</evidence>
<keyword evidence="3" id="KW-0805">Transcription regulation</keyword>
<evidence type="ECO:0000313" key="8">
    <source>
        <dbReference type="EMBL" id="KIJ64215.1"/>
    </source>
</evidence>
<organism evidence="8 9">
    <name type="scientific">Hydnomerulius pinastri MD-312</name>
    <dbReference type="NCBI Taxonomy" id="994086"/>
    <lineage>
        <taxon>Eukaryota</taxon>
        <taxon>Fungi</taxon>
        <taxon>Dikarya</taxon>
        <taxon>Basidiomycota</taxon>
        <taxon>Agaricomycotina</taxon>
        <taxon>Agaricomycetes</taxon>
        <taxon>Agaricomycetidae</taxon>
        <taxon>Boletales</taxon>
        <taxon>Boletales incertae sedis</taxon>
        <taxon>Leucogyrophana</taxon>
    </lineage>
</organism>
<dbReference type="Proteomes" id="UP000053820">
    <property type="component" value="Unassembled WGS sequence"/>
</dbReference>
<evidence type="ECO:0000259" key="7">
    <source>
        <dbReference type="PROSITE" id="PS00463"/>
    </source>
</evidence>
<proteinExistence type="predicted"/>
<dbReference type="InterPro" id="IPR007219">
    <property type="entry name" value="XnlR_reg_dom"/>
</dbReference>
<dbReference type="CDD" id="cd12148">
    <property type="entry name" value="fungal_TF_MHR"/>
    <property type="match status" value="1"/>
</dbReference>
<dbReference type="PANTHER" id="PTHR31845:SF19">
    <property type="entry name" value="TRANSCRIPTION FACTOR DOMAIN-CONTAINING PROTEIN"/>
    <property type="match status" value="1"/>
</dbReference>
<keyword evidence="5" id="KW-0804">Transcription</keyword>
<evidence type="ECO:0000256" key="1">
    <source>
        <dbReference type="ARBA" id="ARBA00004123"/>
    </source>
</evidence>
<comment type="subcellular location">
    <subcellularLocation>
        <location evidence="1">Nucleus</location>
    </subcellularLocation>
</comment>
<dbReference type="GO" id="GO:0008270">
    <property type="term" value="F:zinc ion binding"/>
    <property type="evidence" value="ECO:0007669"/>
    <property type="project" value="InterPro"/>
</dbReference>
<evidence type="ECO:0000313" key="9">
    <source>
        <dbReference type="Proteomes" id="UP000053820"/>
    </source>
</evidence>
<dbReference type="PANTHER" id="PTHR31845">
    <property type="entry name" value="FINGER DOMAIN PROTEIN, PUTATIVE-RELATED"/>
    <property type="match status" value="1"/>
</dbReference>
<dbReference type="OrthoDB" id="2667950at2759"/>
<dbReference type="Pfam" id="PF04082">
    <property type="entry name" value="Fungal_trans"/>
    <property type="match status" value="1"/>
</dbReference>
<dbReference type="GO" id="GO:0006351">
    <property type="term" value="P:DNA-templated transcription"/>
    <property type="evidence" value="ECO:0007669"/>
    <property type="project" value="InterPro"/>
</dbReference>
<dbReference type="InterPro" id="IPR001138">
    <property type="entry name" value="Zn2Cys6_DnaBD"/>
</dbReference>
<keyword evidence="2" id="KW-0479">Metal-binding</keyword>